<evidence type="ECO:0000313" key="2">
    <source>
        <dbReference type="Proteomes" id="UP000187209"/>
    </source>
</evidence>
<name>A0A1R2BSF4_9CILI</name>
<dbReference type="Proteomes" id="UP000187209">
    <property type="component" value="Unassembled WGS sequence"/>
</dbReference>
<protein>
    <submittedName>
        <fullName evidence="1">Uncharacterized protein</fullName>
    </submittedName>
</protein>
<keyword evidence="2" id="KW-1185">Reference proteome</keyword>
<sequence length="157" mass="18441">MSSNYFLEFKHKTETKHIDKIREILNRSPMRSYSGKASVTKFSHSSFLELPKVKDPRNVEEVLQSLGLRKKIQKIKAEMKKPIEEFPKDKTRSCNEVLETYINKNNVKATLNSLTPKEWIKLSKRREKSAIRETKSKIIKLDNRSKTKNQKLNSIYS</sequence>
<gene>
    <name evidence="1" type="ORF">SteCoe_20262</name>
</gene>
<comment type="caution">
    <text evidence="1">The sequence shown here is derived from an EMBL/GenBank/DDBJ whole genome shotgun (WGS) entry which is preliminary data.</text>
</comment>
<evidence type="ECO:0000313" key="1">
    <source>
        <dbReference type="EMBL" id="OMJ79694.1"/>
    </source>
</evidence>
<dbReference type="EMBL" id="MPUH01000459">
    <property type="protein sequence ID" value="OMJ79694.1"/>
    <property type="molecule type" value="Genomic_DNA"/>
</dbReference>
<organism evidence="1 2">
    <name type="scientific">Stentor coeruleus</name>
    <dbReference type="NCBI Taxonomy" id="5963"/>
    <lineage>
        <taxon>Eukaryota</taxon>
        <taxon>Sar</taxon>
        <taxon>Alveolata</taxon>
        <taxon>Ciliophora</taxon>
        <taxon>Postciliodesmatophora</taxon>
        <taxon>Heterotrichea</taxon>
        <taxon>Heterotrichida</taxon>
        <taxon>Stentoridae</taxon>
        <taxon>Stentor</taxon>
    </lineage>
</organism>
<proteinExistence type="predicted"/>
<dbReference type="AlphaFoldDB" id="A0A1R2BSF4"/>
<accession>A0A1R2BSF4</accession>
<reference evidence="1 2" key="1">
    <citation type="submission" date="2016-11" db="EMBL/GenBank/DDBJ databases">
        <title>The macronuclear genome of Stentor coeruleus: a giant cell with tiny introns.</title>
        <authorList>
            <person name="Slabodnick M."/>
            <person name="Ruby J.G."/>
            <person name="Reiff S.B."/>
            <person name="Swart E.C."/>
            <person name="Gosai S."/>
            <person name="Prabakaran S."/>
            <person name="Witkowska E."/>
            <person name="Larue G.E."/>
            <person name="Fisher S."/>
            <person name="Freeman R.M."/>
            <person name="Gunawardena J."/>
            <person name="Chu W."/>
            <person name="Stover N.A."/>
            <person name="Gregory B.D."/>
            <person name="Nowacki M."/>
            <person name="Derisi J."/>
            <person name="Roy S.W."/>
            <person name="Marshall W.F."/>
            <person name="Sood P."/>
        </authorList>
    </citation>
    <scope>NUCLEOTIDE SEQUENCE [LARGE SCALE GENOMIC DNA]</scope>
    <source>
        <strain evidence="1">WM001</strain>
    </source>
</reference>